<sequence>MSSQMTNKKEGSLSNTLFKEQFRLKLGVVYLFASGFNIIALIICYFVYKTSTLDRAISIYLLLIILYYKFGFKFTKDGGFYNMFIFRLLSKFQQRAYKIYRDILKENSAKKIGGKNEKNSIN</sequence>
<proteinExistence type="predicted"/>
<gene>
    <name evidence="2" type="ORF">CCORG_a0038</name>
    <name evidence="3" type="ORF">IMC76_00045</name>
</gene>
<protein>
    <submittedName>
        <fullName evidence="2">Uncharacterized protein</fullName>
    </submittedName>
</protein>
<name>A0A6M8MKM4_9BACT</name>
<keyword evidence="1" id="KW-1133">Transmembrane helix</keyword>
<reference evidence="2" key="1">
    <citation type="submission" date="2020-05" db="EMBL/GenBank/DDBJ databases">
        <title>Complete genome sequencing of Campylobacter and Arcobacter type strains.</title>
        <authorList>
            <person name="Miller W.G."/>
            <person name="Yee E."/>
        </authorList>
    </citation>
    <scope>NUCLEOTIDE SEQUENCE [LARGE SCALE GENOMIC DNA]</scope>
    <source>
        <strain evidence="2">LMG 27932</strain>
        <plasmid evidence="2">pCCORG</plasmid>
    </source>
</reference>
<geneLocation type="plasmid" evidence="3 4">
    <name>pLMG-27932-1</name>
</geneLocation>
<dbReference type="KEGG" id="ccor:CCORG_a0038"/>
<keyword evidence="1" id="KW-0472">Membrane</keyword>
<dbReference type="RefSeq" id="WP_025803676.1">
    <property type="nucleotide sequence ID" value="NZ_CP053843.1"/>
</dbReference>
<evidence type="ECO:0000313" key="2">
    <source>
        <dbReference type="EMBL" id="QKF65574.1"/>
    </source>
</evidence>
<organism evidence="2">
    <name type="scientific">Campylobacter corcagiensis</name>
    <dbReference type="NCBI Taxonomy" id="1448857"/>
    <lineage>
        <taxon>Bacteria</taxon>
        <taxon>Pseudomonadati</taxon>
        <taxon>Campylobacterota</taxon>
        <taxon>Epsilonproteobacteria</taxon>
        <taxon>Campylobacterales</taxon>
        <taxon>Campylobacteraceae</taxon>
        <taxon>Campylobacter</taxon>
    </lineage>
</organism>
<evidence type="ECO:0000313" key="4">
    <source>
        <dbReference type="Proteomes" id="UP000594749"/>
    </source>
</evidence>
<dbReference type="Proteomes" id="UP000594749">
    <property type="component" value="Plasmid pLMG-27932-1"/>
</dbReference>
<keyword evidence="2" id="KW-0614">Plasmid</keyword>
<keyword evidence="4" id="KW-1185">Reference proteome</keyword>
<dbReference type="OrthoDB" id="10013396at2"/>
<evidence type="ECO:0000313" key="3">
    <source>
        <dbReference type="EMBL" id="QOQ86518.1"/>
    </source>
</evidence>
<geneLocation type="plasmid" evidence="2">
    <name>pCCORG</name>
</geneLocation>
<dbReference type="AlphaFoldDB" id="A0A6M8MKM4"/>
<evidence type="ECO:0000256" key="1">
    <source>
        <dbReference type="SAM" id="Phobius"/>
    </source>
</evidence>
<feature type="transmembrane region" description="Helical" evidence="1">
    <location>
        <begin position="54"/>
        <end position="70"/>
    </location>
</feature>
<accession>A0A6M8MKM4</accession>
<dbReference type="EMBL" id="CP063077">
    <property type="protein sequence ID" value="QOQ86518.1"/>
    <property type="molecule type" value="Genomic_DNA"/>
</dbReference>
<reference evidence="3 4" key="2">
    <citation type="submission" date="2020-10" db="EMBL/GenBank/DDBJ databases">
        <title>Campylobacter and Helicobacter PacBio genomes.</title>
        <authorList>
            <person name="Lane C."/>
        </authorList>
    </citation>
    <scope>NUCLEOTIDE SEQUENCE [LARGE SCALE GENOMIC DNA]</scope>
    <source>
        <strain evidence="3 4">2016D-0077</strain>
        <plasmid evidence="3 4">pLMG-27932-1</plasmid>
    </source>
</reference>
<feature type="transmembrane region" description="Helical" evidence="1">
    <location>
        <begin position="28"/>
        <end position="48"/>
    </location>
</feature>
<dbReference type="EMBL" id="CP053843">
    <property type="protein sequence ID" value="QKF65574.1"/>
    <property type="molecule type" value="Genomic_DNA"/>
</dbReference>
<keyword evidence="1" id="KW-0812">Transmembrane</keyword>